<keyword evidence="2" id="KW-1185">Reference proteome</keyword>
<proteinExistence type="predicted"/>
<name>A0A7K3MBZ7_9ACTN</name>
<gene>
    <name evidence="1" type="ORF">F7O44_27600</name>
</gene>
<comment type="caution">
    <text evidence="1">The sequence shown here is derived from an EMBL/GenBank/DDBJ whole genome shotgun (WGS) entry which is preliminary data.</text>
</comment>
<dbReference type="RefSeq" id="WP_162453563.1">
    <property type="nucleotide sequence ID" value="NZ_WLZY01000015.1"/>
</dbReference>
<sequence>MRYLDEREWRRRAESHERRVDALVGPHLARRGTGRKHPVEDFLFTYYSFRPAHLRRWHPGAGVVLGGDPPHASWRGYYRSAHGVAVDASFIESRASTVSWVRDLLAATASRPAFTGCFGLHEWAMVYRTRPGDVRHEAWPLRLGHDGTDDVVESHQIRCSHFDAFRFFTDDARPRNAVQPRRDRQMALEQPGCLHANMDLYKWAYKLSPLTPSELVVDAFELAREIRELDMRASPYDLADLGYEPIAIETREGKAQYAAAQRAFADRAADLRARLIGVIDAPMIIGL</sequence>
<dbReference type="EMBL" id="WLZY01000015">
    <property type="protein sequence ID" value="NDL60845.1"/>
    <property type="molecule type" value="Genomic_DNA"/>
</dbReference>
<evidence type="ECO:0000313" key="2">
    <source>
        <dbReference type="Proteomes" id="UP000460435"/>
    </source>
</evidence>
<organism evidence="1 2">
    <name type="scientific">Phytoactinopolyspora mesophila</name>
    <dbReference type="NCBI Taxonomy" id="2650750"/>
    <lineage>
        <taxon>Bacteria</taxon>
        <taxon>Bacillati</taxon>
        <taxon>Actinomycetota</taxon>
        <taxon>Actinomycetes</taxon>
        <taxon>Jiangellales</taxon>
        <taxon>Jiangellaceae</taxon>
        <taxon>Phytoactinopolyspora</taxon>
    </lineage>
</organism>
<evidence type="ECO:0000313" key="1">
    <source>
        <dbReference type="EMBL" id="NDL60845.1"/>
    </source>
</evidence>
<accession>A0A7K3MBZ7</accession>
<reference evidence="1 2" key="1">
    <citation type="submission" date="2019-11" db="EMBL/GenBank/DDBJ databases">
        <authorList>
            <person name="Li X.-J."/>
            <person name="Feng X.-M."/>
        </authorList>
    </citation>
    <scope>NUCLEOTIDE SEQUENCE [LARGE SCALE GENOMIC DNA]</scope>
    <source>
        <strain evidence="1 2">XMNu-373</strain>
    </source>
</reference>
<protein>
    <submittedName>
        <fullName evidence="1">3-methyladenine DNA glycosylase</fullName>
    </submittedName>
</protein>
<dbReference type="AlphaFoldDB" id="A0A7K3MBZ7"/>
<dbReference type="Proteomes" id="UP000460435">
    <property type="component" value="Unassembled WGS sequence"/>
</dbReference>